<comment type="caution">
    <text evidence="1">The sequence shown here is derived from an EMBL/GenBank/DDBJ whole genome shotgun (WGS) entry which is preliminary data.</text>
</comment>
<dbReference type="Proteomes" id="UP001634394">
    <property type="component" value="Unassembled WGS sequence"/>
</dbReference>
<dbReference type="AlphaFoldDB" id="A0ABD3UG21"/>
<evidence type="ECO:0000313" key="1">
    <source>
        <dbReference type="EMBL" id="KAL3847947.1"/>
    </source>
</evidence>
<organism evidence="1 2">
    <name type="scientific">Sinanodonta woodiana</name>
    <name type="common">Chinese pond mussel</name>
    <name type="synonym">Anodonta woodiana</name>
    <dbReference type="NCBI Taxonomy" id="1069815"/>
    <lineage>
        <taxon>Eukaryota</taxon>
        <taxon>Metazoa</taxon>
        <taxon>Spiralia</taxon>
        <taxon>Lophotrochozoa</taxon>
        <taxon>Mollusca</taxon>
        <taxon>Bivalvia</taxon>
        <taxon>Autobranchia</taxon>
        <taxon>Heteroconchia</taxon>
        <taxon>Palaeoheterodonta</taxon>
        <taxon>Unionida</taxon>
        <taxon>Unionoidea</taxon>
        <taxon>Unionidae</taxon>
        <taxon>Unioninae</taxon>
        <taxon>Sinanodonta</taxon>
    </lineage>
</organism>
<gene>
    <name evidence="1" type="ORF">ACJMK2_018836</name>
</gene>
<reference evidence="1 2" key="1">
    <citation type="submission" date="2024-11" db="EMBL/GenBank/DDBJ databases">
        <title>Chromosome-level genome assembly of the freshwater bivalve Anodonta woodiana.</title>
        <authorList>
            <person name="Chen X."/>
        </authorList>
    </citation>
    <scope>NUCLEOTIDE SEQUENCE [LARGE SCALE GENOMIC DNA]</scope>
    <source>
        <strain evidence="1">MN2024</strain>
        <tissue evidence="1">Gills</tissue>
    </source>
</reference>
<proteinExistence type="predicted"/>
<evidence type="ECO:0000313" key="2">
    <source>
        <dbReference type="Proteomes" id="UP001634394"/>
    </source>
</evidence>
<protein>
    <submittedName>
        <fullName evidence="1">Uncharacterized protein</fullName>
    </submittedName>
</protein>
<name>A0ABD3UG21_SINWO</name>
<sequence>MDNLNLDSDDIDEMDNFEASTDLEVISDDTPEGDVDYHDKFKEITRACQIHKHINCSKLSISIQSKNMSSDARLNYILT</sequence>
<accession>A0ABD3UG21</accession>
<dbReference type="EMBL" id="JBJQND010000016">
    <property type="protein sequence ID" value="KAL3847947.1"/>
    <property type="molecule type" value="Genomic_DNA"/>
</dbReference>
<keyword evidence="2" id="KW-1185">Reference proteome</keyword>